<proteinExistence type="predicted"/>
<comment type="caution">
    <text evidence="1">The sequence shown here is derived from an EMBL/GenBank/DDBJ whole genome shotgun (WGS) entry which is preliminary data.</text>
</comment>
<keyword evidence="2" id="KW-1185">Reference proteome</keyword>
<dbReference type="EMBL" id="JAESIY010000003">
    <property type="protein sequence ID" value="MBL3655810.1"/>
    <property type="molecule type" value="Genomic_DNA"/>
</dbReference>
<accession>A0A937JZZ4</accession>
<evidence type="ECO:0000313" key="1">
    <source>
        <dbReference type="EMBL" id="MBL3655810.1"/>
    </source>
</evidence>
<name>A0A937JZZ4_9BACT</name>
<reference evidence="1" key="1">
    <citation type="submission" date="2021-01" db="EMBL/GenBank/DDBJ databases">
        <title>Fulvivirga kasyanovii gen. nov., sp nov., a novel member of the phylum Bacteroidetes isolated from seawater in a mussel farm.</title>
        <authorList>
            <person name="Zhao L.-H."/>
            <person name="Wang Z.-J."/>
        </authorList>
    </citation>
    <scope>NUCLEOTIDE SEQUENCE</scope>
    <source>
        <strain evidence="1">2943</strain>
    </source>
</reference>
<gene>
    <name evidence="1" type="ORF">JL102_06695</name>
</gene>
<organism evidence="1 2">
    <name type="scientific">Fulvivirga sediminis</name>
    <dbReference type="NCBI Taxonomy" id="2803949"/>
    <lineage>
        <taxon>Bacteria</taxon>
        <taxon>Pseudomonadati</taxon>
        <taxon>Bacteroidota</taxon>
        <taxon>Cytophagia</taxon>
        <taxon>Cytophagales</taxon>
        <taxon>Fulvivirgaceae</taxon>
        <taxon>Fulvivirga</taxon>
    </lineage>
</organism>
<dbReference type="AlphaFoldDB" id="A0A937JZZ4"/>
<evidence type="ECO:0000313" key="2">
    <source>
        <dbReference type="Proteomes" id="UP000659388"/>
    </source>
</evidence>
<dbReference type="RefSeq" id="WP_202243491.1">
    <property type="nucleotide sequence ID" value="NZ_JAESIY010000003.1"/>
</dbReference>
<sequence length="178" mass="20429">MMIIKKLLFIAIASLTVFLICSFVFLNQTVDITCTDHNCSGEYQGEEFINGDDIAHQFSNKMSRIVGDKLKELFKNEKYSKVDFDNIEMSTLGMGSGKVIYYLKIPFIRVENKCDAYTSFDHVGGWNHAPALSQRKQQLQKALKPNHILDISDLKTTPEGLQEHWIQWKNKITQSMCD</sequence>
<dbReference type="Proteomes" id="UP000659388">
    <property type="component" value="Unassembled WGS sequence"/>
</dbReference>
<protein>
    <submittedName>
        <fullName evidence="1">Uncharacterized protein</fullName>
    </submittedName>
</protein>